<dbReference type="EMBL" id="JACHCE010000001">
    <property type="protein sequence ID" value="MBB5634460.1"/>
    <property type="molecule type" value="Genomic_DNA"/>
</dbReference>
<dbReference type="GO" id="GO:0043565">
    <property type="term" value="F:sequence-specific DNA binding"/>
    <property type="evidence" value="ECO:0007669"/>
    <property type="project" value="InterPro"/>
</dbReference>
<dbReference type="Pfam" id="PF12833">
    <property type="entry name" value="HTH_18"/>
    <property type="match status" value="1"/>
</dbReference>
<keyword evidence="2 5" id="KW-0238">DNA-binding</keyword>
<evidence type="ECO:0000259" key="4">
    <source>
        <dbReference type="PROSITE" id="PS01124"/>
    </source>
</evidence>
<organism evidence="5 6">
    <name type="scientific">Pedobacter cryoconitis</name>
    <dbReference type="NCBI Taxonomy" id="188932"/>
    <lineage>
        <taxon>Bacteria</taxon>
        <taxon>Pseudomonadati</taxon>
        <taxon>Bacteroidota</taxon>
        <taxon>Sphingobacteriia</taxon>
        <taxon>Sphingobacteriales</taxon>
        <taxon>Sphingobacteriaceae</taxon>
        <taxon>Pedobacter</taxon>
    </lineage>
</organism>
<dbReference type="PANTHER" id="PTHR43280:SF28">
    <property type="entry name" value="HTH-TYPE TRANSCRIPTIONAL ACTIVATOR RHAS"/>
    <property type="match status" value="1"/>
</dbReference>
<gene>
    <name evidence="5" type="ORF">HDE68_000345</name>
</gene>
<dbReference type="PANTHER" id="PTHR43280">
    <property type="entry name" value="ARAC-FAMILY TRANSCRIPTIONAL REGULATOR"/>
    <property type="match status" value="1"/>
</dbReference>
<dbReference type="AlphaFoldDB" id="A0A7W8ZID4"/>
<proteinExistence type="predicted"/>
<keyword evidence="1" id="KW-0805">Transcription regulation</keyword>
<dbReference type="SUPFAM" id="SSF51215">
    <property type="entry name" value="Regulatory protein AraC"/>
    <property type="match status" value="1"/>
</dbReference>
<comment type="caution">
    <text evidence="5">The sequence shown here is derived from an EMBL/GenBank/DDBJ whole genome shotgun (WGS) entry which is preliminary data.</text>
</comment>
<sequence>MVRDNLYEPFELVLKDILDECPRGPHVHSFFELVYIVSGTGKQSINEIKFNYLPNHLFLLTPGDSHYFEISKPTQFFFIRFNNNYIQSQNKQNEFVQQLEMILRNAANDPGCIIKNQSDKIVLKPMMEAVITEHQGNDLFHKELITSYIRTLLTIVARNISQYMPEKIVQHSDEKVVSILQYIQTNICNPDHLRIGHISKEFGISETYLSRYFKKHVNEGIQDYIINYKLGLIDNRLLHSNKRISEIADEFGFTDKSHLSRIFKKYRGVNPSDFKKGLTASVH</sequence>
<dbReference type="RefSeq" id="WP_183878291.1">
    <property type="nucleotide sequence ID" value="NZ_JACHCE010000001.1"/>
</dbReference>
<dbReference type="GO" id="GO:0003700">
    <property type="term" value="F:DNA-binding transcription factor activity"/>
    <property type="evidence" value="ECO:0007669"/>
    <property type="project" value="InterPro"/>
</dbReference>
<name>A0A7W8ZID4_9SPHI</name>
<dbReference type="SMART" id="SM00342">
    <property type="entry name" value="HTH_ARAC"/>
    <property type="match status" value="1"/>
</dbReference>
<dbReference type="Gene3D" id="1.10.10.60">
    <property type="entry name" value="Homeodomain-like"/>
    <property type="match status" value="2"/>
</dbReference>
<evidence type="ECO:0000313" key="6">
    <source>
        <dbReference type="Proteomes" id="UP000537204"/>
    </source>
</evidence>
<dbReference type="InterPro" id="IPR018060">
    <property type="entry name" value="HTH_AraC"/>
</dbReference>
<dbReference type="SUPFAM" id="SSF46689">
    <property type="entry name" value="Homeodomain-like"/>
    <property type="match status" value="1"/>
</dbReference>
<protein>
    <submittedName>
        <fullName evidence="5">AraC-like DNA-binding protein</fullName>
    </submittedName>
</protein>
<dbReference type="InterPro" id="IPR009057">
    <property type="entry name" value="Homeodomain-like_sf"/>
</dbReference>
<evidence type="ECO:0000313" key="5">
    <source>
        <dbReference type="EMBL" id="MBB5634460.1"/>
    </source>
</evidence>
<dbReference type="Gene3D" id="2.60.120.10">
    <property type="entry name" value="Jelly Rolls"/>
    <property type="match status" value="1"/>
</dbReference>
<dbReference type="Proteomes" id="UP000537204">
    <property type="component" value="Unassembled WGS sequence"/>
</dbReference>
<accession>A0A7W8ZID4</accession>
<feature type="domain" description="HTH araC/xylS-type" evidence="4">
    <location>
        <begin position="177"/>
        <end position="277"/>
    </location>
</feature>
<dbReference type="InterPro" id="IPR003313">
    <property type="entry name" value="AraC-bd"/>
</dbReference>
<keyword evidence="3" id="KW-0804">Transcription</keyword>
<reference evidence="5 6" key="1">
    <citation type="submission" date="2020-08" db="EMBL/GenBank/DDBJ databases">
        <title>Genomic Encyclopedia of Type Strains, Phase IV (KMG-V): Genome sequencing to study the core and pangenomes of soil and plant-associated prokaryotes.</title>
        <authorList>
            <person name="Whitman W."/>
        </authorList>
    </citation>
    <scope>NUCLEOTIDE SEQUENCE [LARGE SCALE GENOMIC DNA]</scope>
    <source>
        <strain evidence="5 6">S3M1</strain>
    </source>
</reference>
<dbReference type="PROSITE" id="PS01124">
    <property type="entry name" value="HTH_ARAC_FAMILY_2"/>
    <property type="match status" value="1"/>
</dbReference>
<dbReference type="Pfam" id="PF02311">
    <property type="entry name" value="AraC_binding"/>
    <property type="match status" value="1"/>
</dbReference>
<evidence type="ECO:0000256" key="3">
    <source>
        <dbReference type="ARBA" id="ARBA00023163"/>
    </source>
</evidence>
<evidence type="ECO:0000256" key="1">
    <source>
        <dbReference type="ARBA" id="ARBA00023015"/>
    </source>
</evidence>
<dbReference type="InterPro" id="IPR037923">
    <property type="entry name" value="HTH-like"/>
</dbReference>
<dbReference type="InterPro" id="IPR014710">
    <property type="entry name" value="RmlC-like_jellyroll"/>
</dbReference>
<evidence type="ECO:0000256" key="2">
    <source>
        <dbReference type="ARBA" id="ARBA00023125"/>
    </source>
</evidence>